<comment type="caution">
    <text evidence="3">Lacks conserved residue(s) required for the propagation of feature annotation.</text>
</comment>
<dbReference type="Pfam" id="PF02634">
    <property type="entry name" value="FdhD-NarQ"/>
    <property type="match status" value="1"/>
</dbReference>
<evidence type="ECO:0000256" key="2">
    <source>
        <dbReference type="ARBA" id="ARBA00023150"/>
    </source>
</evidence>
<dbReference type="RefSeq" id="WP_250987665.1">
    <property type="nucleotide sequence ID" value="NZ_QFDM01000002.1"/>
</dbReference>
<dbReference type="GO" id="GO:0006777">
    <property type="term" value="P:Mo-molybdopterin cofactor biosynthetic process"/>
    <property type="evidence" value="ECO:0007669"/>
    <property type="project" value="UniProtKB-UniRule"/>
</dbReference>
<name>A0ABD4TDU6_9EURY</name>
<feature type="binding site" evidence="3">
    <location>
        <begin position="222"/>
        <end position="227"/>
    </location>
    <ligand>
        <name>Mo-bis(molybdopterin guanine dinucleotide)</name>
        <dbReference type="ChEBI" id="CHEBI:60539"/>
    </ligand>
</feature>
<organism evidence="4 5">
    <name type="scientific">Methanoculleus oceani</name>
    <dbReference type="NCBI Taxonomy" id="2184756"/>
    <lineage>
        <taxon>Archaea</taxon>
        <taxon>Methanobacteriati</taxon>
        <taxon>Methanobacteriota</taxon>
        <taxon>Stenosarchaea group</taxon>
        <taxon>Methanomicrobia</taxon>
        <taxon>Methanomicrobiales</taxon>
        <taxon>Methanomicrobiaceae</taxon>
        <taxon>Methanoculleus</taxon>
    </lineage>
</organism>
<keyword evidence="5" id="KW-1185">Reference proteome</keyword>
<dbReference type="Gene3D" id="3.10.20.10">
    <property type="match status" value="1"/>
</dbReference>
<dbReference type="Proteomes" id="UP001523230">
    <property type="component" value="Unassembled WGS sequence"/>
</dbReference>
<accession>A0ABD4TDU6</accession>
<comment type="subcellular location">
    <subcellularLocation>
        <location evidence="3">Cytoplasm</location>
    </subcellularLocation>
</comment>
<gene>
    <name evidence="3" type="primary">fdhD</name>
    <name evidence="4" type="ORF">DIC75_08865</name>
</gene>
<dbReference type="SUPFAM" id="SSF53927">
    <property type="entry name" value="Cytidine deaminase-like"/>
    <property type="match status" value="1"/>
</dbReference>
<dbReference type="NCBIfam" id="TIGR00129">
    <property type="entry name" value="fdhD_narQ"/>
    <property type="match status" value="1"/>
</dbReference>
<dbReference type="InterPro" id="IPR003786">
    <property type="entry name" value="FdhD"/>
</dbReference>
<dbReference type="EMBL" id="QFDM01000002">
    <property type="protein sequence ID" value="MCM2466410.1"/>
    <property type="molecule type" value="Genomic_DNA"/>
</dbReference>
<dbReference type="GO" id="GO:0005737">
    <property type="term" value="C:cytoplasm"/>
    <property type="evidence" value="ECO:0007669"/>
    <property type="project" value="UniProtKB-SubCell"/>
</dbReference>
<keyword evidence="2 3" id="KW-0501">Molybdenum cofactor biosynthesis</keyword>
<dbReference type="InterPro" id="IPR016193">
    <property type="entry name" value="Cytidine_deaminase-like"/>
</dbReference>
<evidence type="ECO:0000256" key="3">
    <source>
        <dbReference type="HAMAP-Rule" id="MF_00187"/>
    </source>
</evidence>
<dbReference type="HAMAP" id="MF_00187">
    <property type="entry name" value="FdhD"/>
    <property type="match status" value="1"/>
</dbReference>
<keyword evidence="1 3" id="KW-0963">Cytoplasm</keyword>
<comment type="function">
    <text evidence="3">Required for formate dehydrogenase (FDH) activity.</text>
</comment>
<evidence type="ECO:0000313" key="5">
    <source>
        <dbReference type="Proteomes" id="UP001523230"/>
    </source>
</evidence>
<comment type="caution">
    <text evidence="4">The sequence shown here is derived from an EMBL/GenBank/DDBJ whole genome shotgun (WGS) entry which is preliminary data.</text>
</comment>
<sequence length="249" mass="26379">MEIVCRAGIQVTGDGARTVHDDIIVEDHVRLFLNGEYLTTLVASPDRLDDLGAGFIVCEGLADGIDSVVVSGKDVHIAAPIKKDIRLEVESSGGYRVLGEPKGVASSITVTADGIRAVTAAIESDTWRRTGGVHCSVLFCDGELVTRACDVGRHNTVDKVVGYAALRGLDRSTCILGCTGRQPAGMVAKAANAGIPIVVSRAATTDRGILTAERAGLTLVGFSRGERFTIYTHPERVPEVLKQLEKTQP</sequence>
<reference evidence="4 5" key="1">
    <citation type="submission" date="2018-05" db="EMBL/GenBank/DDBJ databases">
        <title>Isolation and characterization of genus Methanoculleus species and their viruses from deep sea marine sediment offshore southwestern Taiwan.</title>
        <authorList>
            <person name="Wei W.-H."/>
            <person name="Chen W.-C."/>
            <person name="Lai M.-C."/>
            <person name="Chen S.-C."/>
        </authorList>
    </citation>
    <scope>NUCLEOTIDE SEQUENCE [LARGE SCALE GENOMIC DNA]</scope>
    <source>
        <strain evidence="4 5">CWC-02</strain>
    </source>
</reference>
<evidence type="ECO:0000313" key="4">
    <source>
        <dbReference type="EMBL" id="MCM2466410.1"/>
    </source>
</evidence>
<comment type="similarity">
    <text evidence="3">Belongs to the FdhD family.</text>
</comment>
<dbReference type="PANTHER" id="PTHR30592:SF1">
    <property type="entry name" value="SULFUR CARRIER PROTEIN FDHD"/>
    <property type="match status" value="1"/>
</dbReference>
<proteinExistence type="inferred from homology"/>
<evidence type="ECO:0000256" key="1">
    <source>
        <dbReference type="ARBA" id="ARBA00022490"/>
    </source>
</evidence>
<dbReference type="PIRSF" id="PIRSF015626">
    <property type="entry name" value="FdhD"/>
    <property type="match status" value="1"/>
</dbReference>
<protein>
    <recommendedName>
        <fullName evidence="3">Protein FdhD</fullName>
    </recommendedName>
</protein>
<dbReference type="PANTHER" id="PTHR30592">
    <property type="entry name" value="FORMATE DEHYDROGENASE"/>
    <property type="match status" value="1"/>
</dbReference>
<dbReference type="Gene3D" id="3.40.140.10">
    <property type="entry name" value="Cytidine Deaminase, domain 2"/>
    <property type="match status" value="1"/>
</dbReference>
<dbReference type="AlphaFoldDB" id="A0ABD4TDU6"/>